<sequence length="122" mass="13155">MSPGSLEWPWLATDWTLESTRRDAQGSERGRGLTTATSGCSCRCMPANCVFGPRTFCQVCAASSPGSSNRVALRRAWRLKPLKAGVRNAGLYVSYSRPPRWGVGCASASRLPGFGDVMLDVL</sequence>
<name>A0AA39WQ22_9PEZI</name>
<accession>A0AA39WQ22</accession>
<comment type="caution">
    <text evidence="1">The sequence shown here is derived from an EMBL/GenBank/DDBJ whole genome shotgun (WGS) entry which is preliminary data.</text>
</comment>
<evidence type="ECO:0000313" key="2">
    <source>
        <dbReference type="Proteomes" id="UP001175000"/>
    </source>
</evidence>
<evidence type="ECO:0000313" key="1">
    <source>
        <dbReference type="EMBL" id="KAK0619495.1"/>
    </source>
</evidence>
<protein>
    <submittedName>
        <fullName evidence="1">Uncharacterized protein</fullName>
    </submittedName>
</protein>
<reference evidence="1" key="1">
    <citation type="submission" date="2023-06" db="EMBL/GenBank/DDBJ databases">
        <title>Genome-scale phylogeny and comparative genomics of the fungal order Sordariales.</title>
        <authorList>
            <consortium name="Lawrence Berkeley National Laboratory"/>
            <person name="Hensen N."/>
            <person name="Bonometti L."/>
            <person name="Westerberg I."/>
            <person name="Brannstrom I.O."/>
            <person name="Guillou S."/>
            <person name="Cros-Aarteil S."/>
            <person name="Calhoun S."/>
            <person name="Haridas S."/>
            <person name="Kuo A."/>
            <person name="Mondo S."/>
            <person name="Pangilinan J."/>
            <person name="Riley R."/>
            <person name="Labutti K."/>
            <person name="Andreopoulos B."/>
            <person name="Lipzen A."/>
            <person name="Chen C."/>
            <person name="Yanf M."/>
            <person name="Daum C."/>
            <person name="Ng V."/>
            <person name="Clum A."/>
            <person name="Steindorff A."/>
            <person name="Ohm R."/>
            <person name="Martin F."/>
            <person name="Silar P."/>
            <person name="Natvig D."/>
            <person name="Lalanne C."/>
            <person name="Gautier V."/>
            <person name="Ament-Velasquez S.L."/>
            <person name="Kruys A."/>
            <person name="Hutchinson M.I."/>
            <person name="Powell A.J."/>
            <person name="Barry K."/>
            <person name="Miller A.N."/>
            <person name="Grigoriev I.V."/>
            <person name="Debuchy R."/>
            <person name="Gladieux P."/>
            <person name="Thoren M.H."/>
            <person name="Johannesson H."/>
        </authorList>
    </citation>
    <scope>NUCLEOTIDE SEQUENCE</scope>
    <source>
        <strain evidence="1">CBS 606.72</strain>
    </source>
</reference>
<dbReference type="Proteomes" id="UP001175000">
    <property type="component" value="Unassembled WGS sequence"/>
</dbReference>
<dbReference type="AlphaFoldDB" id="A0AA39WQ22"/>
<proteinExistence type="predicted"/>
<keyword evidence="2" id="KW-1185">Reference proteome</keyword>
<dbReference type="EMBL" id="JAULSU010000004">
    <property type="protein sequence ID" value="KAK0619495.1"/>
    <property type="molecule type" value="Genomic_DNA"/>
</dbReference>
<organism evidence="1 2">
    <name type="scientific">Immersiella caudata</name>
    <dbReference type="NCBI Taxonomy" id="314043"/>
    <lineage>
        <taxon>Eukaryota</taxon>
        <taxon>Fungi</taxon>
        <taxon>Dikarya</taxon>
        <taxon>Ascomycota</taxon>
        <taxon>Pezizomycotina</taxon>
        <taxon>Sordariomycetes</taxon>
        <taxon>Sordariomycetidae</taxon>
        <taxon>Sordariales</taxon>
        <taxon>Lasiosphaeriaceae</taxon>
        <taxon>Immersiella</taxon>
    </lineage>
</organism>
<gene>
    <name evidence="1" type="ORF">B0T14DRAFT_209485</name>
</gene>